<feature type="signal peptide" evidence="1">
    <location>
        <begin position="1"/>
        <end position="18"/>
    </location>
</feature>
<dbReference type="STRING" id="105984.A0A427XEX2"/>
<proteinExistence type="predicted"/>
<comment type="caution">
    <text evidence="2">The sequence shown here is derived from an EMBL/GenBank/DDBJ whole genome shotgun (WGS) entry which is preliminary data.</text>
</comment>
<feature type="chain" id="PRO_5019249569" evidence="1">
    <location>
        <begin position="19"/>
        <end position="543"/>
    </location>
</feature>
<organism evidence="2 3">
    <name type="scientific">Apiotrichum porosum</name>
    <dbReference type="NCBI Taxonomy" id="105984"/>
    <lineage>
        <taxon>Eukaryota</taxon>
        <taxon>Fungi</taxon>
        <taxon>Dikarya</taxon>
        <taxon>Basidiomycota</taxon>
        <taxon>Agaricomycotina</taxon>
        <taxon>Tremellomycetes</taxon>
        <taxon>Trichosporonales</taxon>
        <taxon>Trichosporonaceae</taxon>
        <taxon>Apiotrichum</taxon>
    </lineage>
</organism>
<dbReference type="PANTHER" id="PTHR12959">
    <property type="entry name" value="GPI TRANSAMIDASE COMPONENT PIG-T-RELATED"/>
    <property type="match status" value="1"/>
</dbReference>
<accession>A0A427XEX2</accession>
<evidence type="ECO:0000256" key="1">
    <source>
        <dbReference type="SAM" id="SignalP"/>
    </source>
</evidence>
<dbReference type="AlphaFoldDB" id="A0A427XEX2"/>
<protein>
    <submittedName>
        <fullName evidence="2">Subunit of the glycosylphosphatidylinositol transamidase complex-like protein</fullName>
    </submittedName>
</protein>
<gene>
    <name evidence="2" type="primary">GPI16</name>
    <name evidence="2" type="ORF">EHS24_003573</name>
</gene>
<dbReference type="PANTHER" id="PTHR12959:SF11">
    <property type="entry name" value="GPI TRANSAMIDASE COMPONENT PIG-T"/>
    <property type="match status" value="1"/>
</dbReference>
<dbReference type="EMBL" id="RSCE01000017">
    <property type="protein sequence ID" value="RSH77264.1"/>
    <property type="molecule type" value="Genomic_DNA"/>
</dbReference>
<keyword evidence="3" id="KW-1185">Reference proteome</keyword>
<name>A0A427XEX2_9TREE</name>
<evidence type="ECO:0000313" key="3">
    <source>
        <dbReference type="Proteomes" id="UP000279236"/>
    </source>
</evidence>
<reference evidence="2 3" key="1">
    <citation type="submission" date="2018-11" db="EMBL/GenBank/DDBJ databases">
        <title>Genome sequence of Apiotrichum porosum DSM 27194.</title>
        <authorList>
            <person name="Aliyu H."/>
            <person name="Gorte O."/>
            <person name="Ochsenreither K."/>
        </authorList>
    </citation>
    <scope>NUCLEOTIDE SEQUENCE [LARGE SCALE GENOMIC DNA]</scope>
    <source>
        <strain evidence="2 3">DSM 27194</strain>
    </source>
</reference>
<dbReference type="GeneID" id="39588116"/>
<dbReference type="GO" id="GO:0016255">
    <property type="term" value="P:attachment of GPI anchor to protein"/>
    <property type="evidence" value="ECO:0007669"/>
    <property type="project" value="InterPro"/>
</dbReference>
<sequence>MRLSHFVAVLSSAVLASAGPTSPQDAFHEVLTLQPLPDGKLSVLFEFTTHFSLHKGDGPSQSHHSLTPPTLLLPLEKSNVSELTISFTSGQWNQLRHGESGPPAYEAGGGGGEVRGWLEGGDTDTAWDDVTHAFAGLFCATVGAEHVGESVRTFGDLYPPARQGNNLSHYLVASPHLHLCTENLTPFLSLLPSKGLSGLSALLAHPGNVLGWGFKTEGIDVVMPSKTQQGTWTGWWGGVVDLVPERGGTRGFTLKTIFGTNLPRPFPKAASSTLRLIAPEGGLAVDPAPQKVNKRWVDGRRREVAEWDLFTEDLQDKDFGFWWHEEGPFKHPLHFEPPAVTISRVAADRHASDATFVVNIANNADVDREAVYSEVWPWWVKGWLSEMSVKVNGAAAPDLIHSIDYHPSTPPTPSTTDLHLRLTLPARSTVQLSIPFTKLTLKYDDHVPDAERGREIPASVLTLLDVKGEEERYADKALETGTVDVQRTSRRRVYGPKLLLDVPTPDFSMPYNVIIMSSTVMAVFFGSIQGRIIRRWGWVEASK</sequence>
<dbReference type="GO" id="GO:0042765">
    <property type="term" value="C:GPI-anchor transamidase complex"/>
    <property type="evidence" value="ECO:0007669"/>
    <property type="project" value="InterPro"/>
</dbReference>
<evidence type="ECO:0000313" key="2">
    <source>
        <dbReference type="EMBL" id="RSH77264.1"/>
    </source>
</evidence>
<dbReference type="Pfam" id="PF04113">
    <property type="entry name" value="Gpi16"/>
    <property type="match status" value="2"/>
</dbReference>
<dbReference type="OrthoDB" id="331263at2759"/>
<dbReference type="InterPro" id="IPR007245">
    <property type="entry name" value="PIG-T"/>
</dbReference>
<keyword evidence="1" id="KW-0732">Signal</keyword>
<dbReference type="RefSeq" id="XP_028472411.1">
    <property type="nucleotide sequence ID" value="XM_028619237.1"/>
</dbReference>
<dbReference type="Proteomes" id="UP000279236">
    <property type="component" value="Unassembled WGS sequence"/>
</dbReference>